<evidence type="ECO:0000313" key="2">
    <source>
        <dbReference type="Proteomes" id="UP000274822"/>
    </source>
</evidence>
<sequence>MGVKFVKYQGAEGEIGEVRDSRHTRFPLLECIRDRDELYRIRQNSELEDGKTTIEMLNKGTMARCRVMAIKQSTYANPQRHGWNGTNLKRYLKSATWSHNLKSDASWTSECHRQVNTSECHQSTFEPSTSISAAAATNRRQNGHASRAILKRTPQCPATVPTDIYVSRKSTFGAQLARAKKNFFVEG</sequence>
<protein>
    <submittedName>
        <fullName evidence="1">Uncharacterized protein</fullName>
    </submittedName>
</protein>
<dbReference type="AlphaFoldDB" id="A0A433Q9Q6"/>
<gene>
    <name evidence="1" type="ORF">BC938DRAFT_470660</name>
</gene>
<organism evidence="1 2">
    <name type="scientific">Jimgerdemannia flammicorona</name>
    <dbReference type="NCBI Taxonomy" id="994334"/>
    <lineage>
        <taxon>Eukaryota</taxon>
        <taxon>Fungi</taxon>
        <taxon>Fungi incertae sedis</taxon>
        <taxon>Mucoromycota</taxon>
        <taxon>Mucoromycotina</taxon>
        <taxon>Endogonomycetes</taxon>
        <taxon>Endogonales</taxon>
        <taxon>Endogonaceae</taxon>
        <taxon>Jimgerdemannia</taxon>
    </lineage>
</organism>
<dbReference type="Proteomes" id="UP000274822">
    <property type="component" value="Unassembled WGS sequence"/>
</dbReference>
<evidence type="ECO:0000313" key="1">
    <source>
        <dbReference type="EMBL" id="RUS26517.1"/>
    </source>
</evidence>
<accession>A0A433Q9Q6</accession>
<dbReference type="EMBL" id="RBNJ01010282">
    <property type="protein sequence ID" value="RUS26517.1"/>
    <property type="molecule type" value="Genomic_DNA"/>
</dbReference>
<proteinExistence type="predicted"/>
<comment type="caution">
    <text evidence="1">The sequence shown here is derived from an EMBL/GenBank/DDBJ whole genome shotgun (WGS) entry which is preliminary data.</text>
</comment>
<keyword evidence="2" id="KW-1185">Reference proteome</keyword>
<reference evidence="1 2" key="1">
    <citation type="journal article" date="2018" name="New Phytol.">
        <title>Phylogenomics of Endogonaceae and evolution of mycorrhizas within Mucoromycota.</title>
        <authorList>
            <person name="Chang Y."/>
            <person name="Desiro A."/>
            <person name="Na H."/>
            <person name="Sandor L."/>
            <person name="Lipzen A."/>
            <person name="Clum A."/>
            <person name="Barry K."/>
            <person name="Grigoriev I.V."/>
            <person name="Martin F.M."/>
            <person name="Stajich J.E."/>
            <person name="Smith M.E."/>
            <person name="Bonito G."/>
            <person name="Spatafora J.W."/>
        </authorList>
    </citation>
    <scope>NUCLEOTIDE SEQUENCE [LARGE SCALE GENOMIC DNA]</scope>
    <source>
        <strain evidence="1 2">AD002</strain>
    </source>
</reference>
<name>A0A433Q9Q6_9FUNG</name>